<accession>A0A922L9Y8</accession>
<keyword evidence="4" id="KW-1185">Reference proteome</keyword>
<dbReference type="PANTHER" id="PTHR19290:SF163">
    <property type="entry name" value="BASIC HELIX-LOOP-HELIX NEURAL TRANSCRIPTION FACTOR TAP"/>
    <property type="match status" value="1"/>
</dbReference>
<dbReference type="PROSITE" id="PS50888">
    <property type="entry name" value="BHLH"/>
    <property type="match status" value="1"/>
</dbReference>
<evidence type="ECO:0000313" key="4">
    <source>
        <dbReference type="Proteomes" id="UP000790347"/>
    </source>
</evidence>
<proteinExistence type="predicted"/>
<dbReference type="GO" id="GO:0045944">
    <property type="term" value="P:positive regulation of transcription by RNA polymerase II"/>
    <property type="evidence" value="ECO:0007669"/>
    <property type="project" value="TreeGrafter"/>
</dbReference>
<feature type="compositionally biased region" description="Low complexity" evidence="1">
    <location>
        <begin position="1"/>
        <end position="10"/>
    </location>
</feature>
<dbReference type="Gene3D" id="4.10.280.10">
    <property type="entry name" value="Helix-loop-helix DNA-binding domain"/>
    <property type="match status" value="1"/>
</dbReference>
<feature type="region of interest" description="Disordered" evidence="1">
    <location>
        <begin position="1"/>
        <end position="24"/>
    </location>
</feature>
<dbReference type="GO" id="GO:0007423">
    <property type="term" value="P:sensory organ development"/>
    <property type="evidence" value="ECO:0007669"/>
    <property type="project" value="TreeGrafter"/>
</dbReference>
<dbReference type="OrthoDB" id="10039134at2759"/>
<dbReference type="SUPFAM" id="SSF47459">
    <property type="entry name" value="HLH, helix-loop-helix DNA-binding domain"/>
    <property type="match status" value="1"/>
</dbReference>
<feature type="compositionally biased region" description="Polar residues" evidence="1">
    <location>
        <begin position="178"/>
        <end position="190"/>
    </location>
</feature>
<gene>
    <name evidence="3" type="primary">NEUROD1</name>
    <name evidence="3" type="ORF">DERF_000194</name>
</gene>
<feature type="compositionally biased region" description="Low complexity" evidence="1">
    <location>
        <begin position="164"/>
        <end position="177"/>
    </location>
</feature>
<organism evidence="3 4">
    <name type="scientific">Dermatophagoides farinae</name>
    <name type="common">American house dust mite</name>
    <dbReference type="NCBI Taxonomy" id="6954"/>
    <lineage>
        <taxon>Eukaryota</taxon>
        <taxon>Metazoa</taxon>
        <taxon>Ecdysozoa</taxon>
        <taxon>Arthropoda</taxon>
        <taxon>Chelicerata</taxon>
        <taxon>Arachnida</taxon>
        <taxon>Acari</taxon>
        <taxon>Acariformes</taxon>
        <taxon>Sarcoptiformes</taxon>
        <taxon>Astigmata</taxon>
        <taxon>Psoroptidia</taxon>
        <taxon>Analgoidea</taxon>
        <taxon>Pyroglyphidae</taxon>
        <taxon>Dermatophagoidinae</taxon>
        <taxon>Dermatophagoides</taxon>
    </lineage>
</organism>
<dbReference type="InterPro" id="IPR050359">
    <property type="entry name" value="bHLH_transcription_factors"/>
</dbReference>
<reference evidence="3" key="2">
    <citation type="journal article" date="2022" name="Res Sq">
        <title>Comparative Genomics Reveals Insights into the Divergent Evolution of Astigmatic Mites and Household Pest Adaptations.</title>
        <authorList>
            <person name="Xiong Q."/>
            <person name="Wan A.T.-Y."/>
            <person name="Liu X.-Y."/>
            <person name="Fung C.S.-H."/>
            <person name="Xiao X."/>
            <person name="Malainual N."/>
            <person name="Hou J."/>
            <person name="Wang L."/>
            <person name="Wang M."/>
            <person name="Yang K."/>
            <person name="Cui Y."/>
            <person name="Leung E."/>
            <person name="Nong W."/>
            <person name="Shin S.-K."/>
            <person name="Au S."/>
            <person name="Jeong K.Y."/>
            <person name="Chew F.T."/>
            <person name="Hui J."/>
            <person name="Leung T.F."/>
            <person name="Tungtrongchitr A."/>
            <person name="Zhong N."/>
            <person name="Liu Z."/>
            <person name="Tsui S."/>
        </authorList>
    </citation>
    <scope>NUCLEOTIDE SEQUENCE</scope>
    <source>
        <strain evidence="3">Derf</strain>
        <tissue evidence="3">Whole organism</tissue>
    </source>
</reference>
<evidence type="ECO:0000259" key="2">
    <source>
        <dbReference type="PROSITE" id="PS50888"/>
    </source>
</evidence>
<comment type="caution">
    <text evidence="3">The sequence shown here is derived from an EMBL/GenBank/DDBJ whole genome shotgun (WGS) entry which is preliminary data.</text>
</comment>
<dbReference type="Proteomes" id="UP000790347">
    <property type="component" value="Unassembled WGS sequence"/>
</dbReference>
<dbReference type="GO" id="GO:0000981">
    <property type="term" value="F:DNA-binding transcription factor activity, RNA polymerase II-specific"/>
    <property type="evidence" value="ECO:0007669"/>
    <property type="project" value="TreeGrafter"/>
</dbReference>
<dbReference type="Pfam" id="PF00010">
    <property type="entry name" value="HLH"/>
    <property type="match status" value="1"/>
</dbReference>
<feature type="domain" description="BHLH" evidence="2">
    <location>
        <begin position="12"/>
        <end position="74"/>
    </location>
</feature>
<name>A0A922L9Y8_DERFA</name>
<reference evidence="3" key="1">
    <citation type="submission" date="2013-05" db="EMBL/GenBank/DDBJ databases">
        <authorList>
            <person name="Yim A.K.Y."/>
            <person name="Chan T.F."/>
            <person name="Ji K.M."/>
            <person name="Liu X.Y."/>
            <person name="Zhou J.W."/>
            <person name="Li R.Q."/>
            <person name="Yang K.Y."/>
            <person name="Li J."/>
            <person name="Li M."/>
            <person name="Law P.T.W."/>
            <person name="Wu Y.L."/>
            <person name="Cai Z.L."/>
            <person name="Qin H."/>
            <person name="Bao Y."/>
            <person name="Leung R.K.K."/>
            <person name="Ng P.K.S."/>
            <person name="Zou J."/>
            <person name="Zhong X.J."/>
            <person name="Ran P.X."/>
            <person name="Zhong N.S."/>
            <person name="Liu Z.G."/>
            <person name="Tsui S.K.W."/>
        </authorList>
    </citation>
    <scope>NUCLEOTIDE SEQUENCE</scope>
    <source>
        <strain evidence="3">Derf</strain>
        <tissue evidence="3">Whole organism</tissue>
    </source>
</reference>
<feature type="region of interest" description="Disordered" evidence="1">
    <location>
        <begin position="164"/>
        <end position="190"/>
    </location>
</feature>
<dbReference type="SMART" id="SM00353">
    <property type="entry name" value="HLH"/>
    <property type="match status" value="1"/>
</dbReference>
<sequence length="190" mass="21272">MSKTKTSNSKNPKRCKANARERNRMHGLNRALDQLRDCIPLKHLQMNQNVCNQKIQKLSKIETLRLARNYLILLTEILHCHNQSQNDGQSSSSSIDNLMMGQILAYGLGQQSLNHLSIQMNVSSVRMLSQPSSRVQQIFANYGCCSLKSNEYVWSMGNENSIQSSSSSSSSSSTPSSFNCMMNSNPHLLS</sequence>
<dbReference type="InterPro" id="IPR011598">
    <property type="entry name" value="bHLH_dom"/>
</dbReference>
<dbReference type="GO" id="GO:0005634">
    <property type="term" value="C:nucleus"/>
    <property type="evidence" value="ECO:0007669"/>
    <property type="project" value="TreeGrafter"/>
</dbReference>
<evidence type="ECO:0000313" key="3">
    <source>
        <dbReference type="EMBL" id="KAH9526077.1"/>
    </source>
</evidence>
<dbReference type="PANTHER" id="PTHR19290">
    <property type="entry name" value="BASIC HELIX-LOOP-HELIX PROTEIN NEUROGENIN-RELATED"/>
    <property type="match status" value="1"/>
</dbReference>
<dbReference type="EMBL" id="ASGP02000001">
    <property type="protein sequence ID" value="KAH9526077.1"/>
    <property type="molecule type" value="Genomic_DNA"/>
</dbReference>
<dbReference type="AlphaFoldDB" id="A0A922L9Y8"/>
<dbReference type="GO" id="GO:0046983">
    <property type="term" value="F:protein dimerization activity"/>
    <property type="evidence" value="ECO:0007669"/>
    <property type="project" value="InterPro"/>
</dbReference>
<protein>
    <submittedName>
        <fullName evidence="3">Neurogenic differentiation factor 6-A-like</fullName>
    </submittedName>
</protein>
<dbReference type="InterPro" id="IPR036638">
    <property type="entry name" value="HLH_DNA-bd_sf"/>
</dbReference>
<dbReference type="GO" id="GO:0061564">
    <property type="term" value="P:axon development"/>
    <property type="evidence" value="ECO:0007669"/>
    <property type="project" value="TreeGrafter"/>
</dbReference>
<dbReference type="GO" id="GO:0070888">
    <property type="term" value="F:E-box binding"/>
    <property type="evidence" value="ECO:0007669"/>
    <property type="project" value="TreeGrafter"/>
</dbReference>
<evidence type="ECO:0000256" key="1">
    <source>
        <dbReference type="SAM" id="MobiDB-lite"/>
    </source>
</evidence>